<dbReference type="PANTHER" id="PTHR24421">
    <property type="entry name" value="NITRATE/NITRITE SENSOR PROTEIN NARX-RELATED"/>
    <property type="match status" value="1"/>
</dbReference>
<keyword evidence="9" id="KW-0479">Metal-binding</keyword>
<keyword evidence="16" id="KW-0175">Coiled coil</keyword>
<evidence type="ECO:0000256" key="8">
    <source>
        <dbReference type="ARBA" id="ARBA00022679"/>
    </source>
</evidence>
<dbReference type="Pfam" id="PF07730">
    <property type="entry name" value="HisKA_3"/>
    <property type="match status" value="1"/>
</dbReference>
<keyword evidence="12" id="KW-0902">Two-component regulatory system</keyword>
<feature type="domain" description="Histidine kinase" evidence="18">
    <location>
        <begin position="329"/>
        <end position="421"/>
    </location>
</feature>
<evidence type="ECO:0000256" key="10">
    <source>
        <dbReference type="ARBA" id="ARBA00022777"/>
    </source>
</evidence>
<feature type="transmembrane region" description="Helical" evidence="17">
    <location>
        <begin position="29"/>
        <end position="48"/>
    </location>
</feature>
<keyword evidence="11" id="KW-0408">Iron</keyword>
<feature type="coiled-coil region" evidence="16">
    <location>
        <begin position="187"/>
        <end position="214"/>
    </location>
</feature>
<evidence type="ECO:0000256" key="11">
    <source>
        <dbReference type="ARBA" id="ARBA00023004"/>
    </source>
</evidence>
<dbReference type="InterPro" id="IPR004358">
    <property type="entry name" value="Sig_transdc_His_kin-like_C"/>
</dbReference>
<keyword evidence="10 19" id="KW-0418">Kinase</keyword>
<keyword evidence="17" id="KW-0472">Membrane</keyword>
<evidence type="ECO:0000256" key="14">
    <source>
        <dbReference type="ARBA" id="ARBA00024827"/>
    </source>
</evidence>
<evidence type="ECO:0000256" key="9">
    <source>
        <dbReference type="ARBA" id="ARBA00022723"/>
    </source>
</evidence>
<evidence type="ECO:0000256" key="12">
    <source>
        <dbReference type="ARBA" id="ARBA00023012"/>
    </source>
</evidence>
<keyword evidence="13" id="KW-0411">Iron-sulfur</keyword>
<dbReference type="PRINTS" id="PR00344">
    <property type="entry name" value="BCTRLSENSOR"/>
</dbReference>
<dbReference type="Pfam" id="PF02518">
    <property type="entry name" value="HATPase_c"/>
    <property type="match status" value="1"/>
</dbReference>
<feature type="transmembrane region" description="Helical" evidence="17">
    <location>
        <begin position="152"/>
        <end position="170"/>
    </location>
</feature>
<feature type="transmembrane region" description="Helical" evidence="17">
    <location>
        <begin position="84"/>
        <end position="101"/>
    </location>
</feature>
<evidence type="ECO:0000256" key="13">
    <source>
        <dbReference type="ARBA" id="ARBA00023014"/>
    </source>
</evidence>
<keyword evidence="17" id="KW-1133">Transmembrane helix</keyword>
<evidence type="ECO:0000259" key="18">
    <source>
        <dbReference type="PROSITE" id="PS50109"/>
    </source>
</evidence>
<evidence type="ECO:0000256" key="3">
    <source>
        <dbReference type="ARBA" id="ARBA00004496"/>
    </source>
</evidence>
<dbReference type="InterPro" id="IPR011712">
    <property type="entry name" value="Sig_transdc_His_kin_sub3_dim/P"/>
</dbReference>
<protein>
    <recommendedName>
        <fullName evidence="5">Oxygen sensor histidine kinase NreB</fullName>
        <ecNumber evidence="4">2.7.13.3</ecNumber>
    </recommendedName>
    <alternativeName>
        <fullName evidence="15">Nitrogen regulation protein B</fullName>
    </alternativeName>
</protein>
<keyword evidence="20" id="KW-1185">Reference proteome</keyword>
<dbReference type="InterPro" id="IPR017205">
    <property type="entry name" value="Sig_transdc_His_kinase_ChrS"/>
</dbReference>
<evidence type="ECO:0000256" key="16">
    <source>
        <dbReference type="SAM" id="Coils"/>
    </source>
</evidence>
<sequence>MRAASPPAATASDTEAGFLAFERRWDRTWALLPYLLIGLAFVASMIPLDTSPSDRWVIVALVLALLGWHYWFVTRHPHWPERRLVPMAVYFVGLLTLALVLSGRAGPFALVVVGCFPMAFVALPGRWAYLAVAVTGPCAMLSITWPVVDGSLVAQAVGASVLAGFVGWAIRRIEAEGVRRREAHAELMALTVALRRANADKDALRAQLTRSAHEAGVAAERARLARDFHDTLAQGLAGIGSQLENADTLLPEHHPAGPRVRTALRLARTSLAEARRSVQALRPGPLSGDGLIAAIRQTVDLWSQEHALPVRLEVTGDVEPTDEAVQTALLRFTQEGLANIGRHARAAQATVTVSGMGDLVMIDIFDDGVGFEVAALGPGDAGGGYGLTAARERLAAVNGQLSIESAPGAGTTVTATVPAPVAVPVPARAEAPR</sequence>
<feature type="transmembrane region" description="Helical" evidence="17">
    <location>
        <begin position="54"/>
        <end position="72"/>
    </location>
</feature>
<evidence type="ECO:0000256" key="17">
    <source>
        <dbReference type="SAM" id="Phobius"/>
    </source>
</evidence>
<feature type="transmembrane region" description="Helical" evidence="17">
    <location>
        <begin position="107"/>
        <end position="123"/>
    </location>
</feature>
<evidence type="ECO:0000256" key="1">
    <source>
        <dbReference type="ARBA" id="ARBA00000085"/>
    </source>
</evidence>
<dbReference type="EMBL" id="JBHUOG010000002">
    <property type="protein sequence ID" value="MFD2794966.1"/>
    <property type="molecule type" value="Genomic_DNA"/>
</dbReference>
<evidence type="ECO:0000256" key="7">
    <source>
        <dbReference type="ARBA" id="ARBA00022490"/>
    </source>
</evidence>
<keyword evidence="8" id="KW-0808">Transferase</keyword>
<name>A0ABW5VXZ8_9MICO</name>
<dbReference type="InterPro" id="IPR050482">
    <property type="entry name" value="Sensor_HK_TwoCompSys"/>
</dbReference>
<dbReference type="Gene3D" id="3.30.565.10">
    <property type="entry name" value="Histidine kinase-like ATPase, C-terminal domain"/>
    <property type="match status" value="1"/>
</dbReference>
<dbReference type="Gene3D" id="1.20.5.1930">
    <property type="match status" value="1"/>
</dbReference>
<keyword evidence="6" id="KW-0004">4Fe-4S</keyword>
<evidence type="ECO:0000256" key="15">
    <source>
        <dbReference type="ARBA" id="ARBA00030800"/>
    </source>
</evidence>
<evidence type="ECO:0000313" key="20">
    <source>
        <dbReference type="Proteomes" id="UP001597479"/>
    </source>
</evidence>
<evidence type="ECO:0000256" key="2">
    <source>
        <dbReference type="ARBA" id="ARBA00001966"/>
    </source>
</evidence>
<evidence type="ECO:0000256" key="5">
    <source>
        <dbReference type="ARBA" id="ARBA00017322"/>
    </source>
</evidence>
<dbReference type="RefSeq" id="WP_377184554.1">
    <property type="nucleotide sequence ID" value="NZ_JBHUOG010000002.1"/>
</dbReference>
<dbReference type="SUPFAM" id="SSF55874">
    <property type="entry name" value="ATPase domain of HSP90 chaperone/DNA topoisomerase II/histidine kinase"/>
    <property type="match status" value="1"/>
</dbReference>
<accession>A0ABW5VXZ8</accession>
<dbReference type="InterPro" id="IPR005467">
    <property type="entry name" value="His_kinase_dom"/>
</dbReference>
<dbReference type="PROSITE" id="PS50109">
    <property type="entry name" value="HIS_KIN"/>
    <property type="match status" value="1"/>
</dbReference>
<organism evidence="19 20">
    <name type="scientific">Promicromonospora vindobonensis</name>
    <dbReference type="NCBI Taxonomy" id="195748"/>
    <lineage>
        <taxon>Bacteria</taxon>
        <taxon>Bacillati</taxon>
        <taxon>Actinomycetota</taxon>
        <taxon>Actinomycetes</taxon>
        <taxon>Micrococcales</taxon>
        <taxon>Promicromonosporaceae</taxon>
        <taxon>Promicromonospora</taxon>
    </lineage>
</organism>
<comment type="caution">
    <text evidence="19">The sequence shown here is derived from an EMBL/GenBank/DDBJ whole genome shotgun (WGS) entry which is preliminary data.</text>
</comment>
<comment type="function">
    <text evidence="14">Member of the two-component regulatory system NreB/NreC involved in the control of dissimilatory nitrate/nitrite reduction in response to oxygen. NreB functions as a direct oxygen sensor histidine kinase which is autophosphorylated, in the absence of oxygen, probably at the conserved histidine residue, and transfers its phosphate group probably to a conserved aspartate residue of NreC. NreB/NreC activates the expression of the nitrate (narGHJI) and nitrite (nir) reductase operons, as well as the putative nitrate transporter gene narT.</text>
</comment>
<dbReference type="InterPro" id="IPR003594">
    <property type="entry name" value="HATPase_dom"/>
</dbReference>
<dbReference type="PIRSF" id="PIRSF037434">
    <property type="entry name" value="STHK_ChrS"/>
    <property type="match status" value="1"/>
</dbReference>
<keyword evidence="7" id="KW-0963">Cytoplasm</keyword>
<evidence type="ECO:0000256" key="4">
    <source>
        <dbReference type="ARBA" id="ARBA00012438"/>
    </source>
</evidence>
<dbReference type="CDD" id="cd16917">
    <property type="entry name" value="HATPase_UhpB-NarQ-NarX-like"/>
    <property type="match status" value="1"/>
</dbReference>
<dbReference type="PANTHER" id="PTHR24421:SF62">
    <property type="entry name" value="SENSORY TRANSDUCTION HISTIDINE KINASE"/>
    <property type="match status" value="1"/>
</dbReference>
<dbReference type="InterPro" id="IPR036890">
    <property type="entry name" value="HATPase_C_sf"/>
</dbReference>
<dbReference type="GO" id="GO:0016301">
    <property type="term" value="F:kinase activity"/>
    <property type="evidence" value="ECO:0007669"/>
    <property type="project" value="UniProtKB-KW"/>
</dbReference>
<comment type="subcellular location">
    <subcellularLocation>
        <location evidence="3">Cytoplasm</location>
    </subcellularLocation>
</comment>
<gene>
    <name evidence="19" type="ORF">ACFS27_15510</name>
</gene>
<proteinExistence type="predicted"/>
<keyword evidence="17" id="KW-0812">Transmembrane</keyword>
<dbReference type="EC" id="2.7.13.3" evidence="4"/>
<evidence type="ECO:0000256" key="6">
    <source>
        <dbReference type="ARBA" id="ARBA00022485"/>
    </source>
</evidence>
<reference evidence="20" key="1">
    <citation type="journal article" date="2019" name="Int. J. Syst. Evol. Microbiol.">
        <title>The Global Catalogue of Microorganisms (GCM) 10K type strain sequencing project: providing services to taxonomists for standard genome sequencing and annotation.</title>
        <authorList>
            <consortium name="The Broad Institute Genomics Platform"/>
            <consortium name="The Broad Institute Genome Sequencing Center for Infectious Disease"/>
            <person name="Wu L."/>
            <person name="Ma J."/>
        </authorList>
    </citation>
    <scope>NUCLEOTIDE SEQUENCE [LARGE SCALE GENOMIC DNA]</scope>
    <source>
        <strain evidence="20">CCM 7044</strain>
    </source>
</reference>
<comment type="cofactor">
    <cofactor evidence="2">
        <name>[4Fe-4S] cluster</name>
        <dbReference type="ChEBI" id="CHEBI:49883"/>
    </cofactor>
</comment>
<comment type="catalytic activity">
    <reaction evidence="1">
        <text>ATP + protein L-histidine = ADP + protein N-phospho-L-histidine.</text>
        <dbReference type="EC" id="2.7.13.3"/>
    </reaction>
</comment>
<dbReference type="Proteomes" id="UP001597479">
    <property type="component" value="Unassembled WGS sequence"/>
</dbReference>
<evidence type="ECO:0000313" key="19">
    <source>
        <dbReference type="EMBL" id="MFD2794966.1"/>
    </source>
</evidence>